<evidence type="ECO:0000259" key="1">
    <source>
        <dbReference type="SMART" id="SM01037"/>
    </source>
</evidence>
<feature type="domain" description="Bet v I/Major latex protein" evidence="1">
    <location>
        <begin position="2"/>
        <end position="151"/>
    </location>
</feature>
<dbReference type="InterPro" id="IPR023393">
    <property type="entry name" value="START-like_dom_sf"/>
</dbReference>
<proteinExistence type="predicted"/>
<dbReference type="PANTHER" id="PTHR31907">
    <property type="entry name" value="MLP-LIKE PROTEIN 423"/>
    <property type="match status" value="1"/>
</dbReference>
<sequence length="151" mass="17022">MGVTGKLEVEVDIKCHGDLFHELFGKKPHHLPNITPDKVHICNAHEGDFGKPGSVISWDYTLDGKKCVAKEIVEAIDEENKSVRFKIIEGDLLKEFKCLTISVHVIPRGEETAVKWLAEFEKIADDGPYPTKIMDFCISITKDIEDHHLKA</sequence>
<dbReference type="OMA" id="RWIVEYE"/>
<dbReference type="Gramene" id="KMS95827">
    <property type="protein sequence ID" value="KMS95827"/>
    <property type="gene ID" value="BVRB_004820"/>
</dbReference>
<name>A0A0J8B4A2_BETVV</name>
<dbReference type="EMBL" id="KQ090433">
    <property type="protein sequence ID" value="KMS95827.1"/>
    <property type="molecule type" value="Genomic_DNA"/>
</dbReference>
<reference evidence="2 4" key="1">
    <citation type="journal article" date="2014" name="Nature">
        <title>The genome of the recently domesticated crop plant sugar beet (Beta vulgaris).</title>
        <authorList>
            <person name="Dohm J.C."/>
            <person name="Minoche A.E."/>
            <person name="Holtgrawe D."/>
            <person name="Capella-Gutierrez S."/>
            <person name="Zakrzewski F."/>
            <person name="Tafer H."/>
            <person name="Rupp O."/>
            <person name="Sorensen T.R."/>
            <person name="Stracke R."/>
            <person name="Reinhardt R."/>
            <person name="Goesmann A."/>
            <person name="Kraft T."/>
            <person name="Schulz B."/>
            <person name="Stadler P.F."/>
            <person name="Schmidt T."/>
            <person name="Gabaldon T."/>
            <person name="Lehrach H."/>
            <person name="Weisshaar B."/>
            <person name="Himmelbauer H."/>
        </authorList>
    </citation>
    <scope>NUCLEOTIDE SEQUENCE [LARGE SCALE GENOMIC DNA]</scope>
    <source>
        <tissue evidence="2">Taproot</tissue>
    </source>
</reference>
<protein>
    <recommendedName>
        <fullName evidence="1">Bet v I/Major latex protein domain-containing protein</fullName>
    </recommendedName>
</protein>
<dbReference type="Gramene" id="KMS95826">
    <property type="protein sequence ID" value="KMS95826"/>
    <property type="gene ID" value="BVRB_004810"/>
</dbReference>
<dbReference type="EMBL" id="KQ090433">
    <property type="protein sequence ID" value="KMS95826.1"/>
    <property type="molecule type" value="Genomic_DNA"/>
</dbReference>
<gene>
    <name evidence="2" type="ORF">BVRB_004810</name>
    <name evidence="3" type="ORF">BVRB_004820</name>
</gene>
<evidence type="ECO:0000313" key="3">
    <source>
        <dbReference type="EMBL" id="KMS95827.1"/>
    </source>
</evidence>
<dbReference type="Proteomes" id="UP000035740">
    <property type="component" value="Unassembled WGS sequence"/>
</dbReference>
<dbReference type="OrthoDB" id="1858121at2759"/>
<dbReference type="AlphaFoldDB" id="A0A0J8B4A2"/>
<dbReference type="GO" id="GO:0006952">
    <property type="term" value="P:defense response"/>
    <property type="evidence" value="ECO:0007669"/>
    <property type="project" value="InterPro"/>
</dbReference>
<evidence type="ECO:0000313" key="4">
    <source>
        <dbReference type="Proteomes" id="UP000035740"/>
    </source>
</evidence>
<dbReference type="Pfam" id="PF00407">
    <property type="entry name" value="Bet_v_1"/>
    <property type="match status" value="1"/>
</dbReference>
<accession>A0A0J8B4A2</accession>
<organism evidence="2 4">
    <name type="scientific">Beta vulgaris subsp. vulgaris</name>
    <name type="common">Beet</name>
    <dbReference type="NCBI Taxonomy" id="3555"/>
    <lineage>
        <taxon>Eukaryota</taxon>
        <taxon>Viridiplantae</taxon>
        <taxon>Streptophyta</taxon>
        <taxon>Embryophyta</taxon>
        <taxon>Tracheophyta</taxon>
        <taxon>Spermatophyta</taxon>
        <taxon>Magnoliopsida</taxon>
        <taxon>eudicotyledons</taxon>
        <taxon>Gunneridae</taxon>
        <taxon>Pentapetalae</taxon>
        <taxon>Caryophyllales</taxon>
        <taxon>Chenopodiaceae</taxon>
        <taxon>Betoideae</taxon>
        <taxon>Beta</taxon>
    </lineage>
</organism>
<keyword evidence="4" id="KW-1185">Reference proteome</keyword>
<dbReference type="InterPro" id="IPR051761">
    <property type="entry name" value="MLP-like_ligand-binding"/>
</dbReference>
<dbReference type="InterPro" id="IPR000916">
    <property type="entry name" value="Bet_v_I/MLP"/>
</dbReference>
<dbReference type="SMART" id="SM01037">
    <property type="entry name" value="Bet_v_1"/>
    <property type="match status" value="1"/>
</dbReference>
<dbReference type="Gene3D" id="3.30.530.20">
    <property type="match status" value="1"/>
</dbReference>
<evidence type="ECO:0000313" key="2">
    <source>
        <dbReference type="EMBL" id="KMS95826.1"/>
    </source>
</evidence>
<dbReference type="eggNOG" id="ENOG502RN75">
    <property type="taxonomic scope" value="Eukaryota"/>
</dbReference>
<dbReference type="CDD" id="cd07816">
    <property type="entry name" value="Bet_v1-like"/>
    <property type="match status" value="1"/>
</dbReference>
<dbReference type="KEGG" id="bvg:104883954"/>
<dbReference type="SUPFAM" id="SSF55961">
    <property type="entry name" value="Bet v1-like"/>
    <property type="match status" value="1"/>
</dbReference>